<evidence type="ECO:0000256" key="6">
    <source>
        <dbReference type="SAM" id="Phobius"/>
    </source>
</evidence>
<comment type="caution">
    <text evidence="9">The sequence shown here is derived from an EMBL/GenBank/DDBJ whole genome shotgun (WGS) entry which is preliminary data.</text>
</comment>
<name>A0ABQ1YPK4_9BACT</name>
<feature type="transmembrane region" description="Helical" evidence="6">
    <location>
        <begin position="699"/>
        <end position="723"/>
    </location>
</feature>
<dbReference type="Pfam" id="PF12704">
    <property type="entry name" value="MacB_PCD"/>
    <property type="match status" value="2"/>
</dbReference>
<dbReference type="RefSeq" id="WP_188931490.1">
    <property type="nucleotide sequence ID" value="NZ_BMIA01000001.1"/>
</dbReference>
<dbReference type="InterPro" id="IPR050250">
    <property type="entry name" value="Macrolide_Exporter_MacB"/>
</dbReference>
<evidence type="ECO:0000256" key="5">
    <source>
        <dbReference type="ARBA" id="ARBA00023136"/>
    </source>
</evidence>
<feature type="transmembrane region" description="Helical" evidence="6">
    <location>
        <begin position="440"/>
        <end position="460"/>
    </location>
</feature>
<feature type="transmembrane region" description="Helical" evidence="6">
    <location>
        <begin position="754"/>
        <end position="774"/>
    </location>
</feature>
<evidence type="ECO:0000259" key="7">
    <source>
        <dbReference type="Pfam" id="PF02687"/>
    </source>
</evidence>
<gene>
    <name evidence="9" type="ORF">GCM10007423_21340</name>
</gene>
<dbReference type="Pfam" id="PF02687">
    <property type="entry name" value="FtsX"/>
    <property type="match status" value="2"/>
</dbReference>
<feature type="domain" description="ABC3 transporter permease C-terminal" evidence="7">
    <location>
        <begin position="298"/>
        <end position="416"/>
    </location>
</feature>
<protein>
    <submittedName>
        <fullName evidence="9">ABC transporter permease</fullName>
    </submittedName>
</protein>
<evidence type="ECO:0000256" key="3">
    <source>
        <dbReference type="ARBA" id="ARBA00022692"/>
    </source>
</evidence>
<keyword evidence="2" id="KW-1003">Cell membrane</keyword>
<sequence>MLGNYFKIARRNLWRNKAFSAINIFGLALGIAACFFVFQYVYFENSYDRFNVNAANIYRVPISYSGSMADVPTTATNHPALGPAMKADFPEVLDYVRIVSVSLFMNASTMSYTDGGAAPKTFNEGNIFIADQSFFKIFSYPLISGDPATCLAGERAIAISERTAARYFGKTNPLGKILKLNSDLPLKVTAVYKEMPENSHFKFDMLISFETVGHEWGFQEWTYPEFYNYVLLAPGTDPKKVEAKFPAFINKYLAAKMKELNFGCSFELQPLTDIHLNSNYLHETEANGSQKEVYFLGIIGVFILLIAWINYINLSTAKSMERAKEVGLRKVVGAFKKQLIGQFLFESLIINLLSLLLAVVFIVLFGPFFDGFVGKQISQDFFSTGLGSEPRFWATALLVFMAGALLVGAYPAFVLSSFLPVKVLKGLMVQSRSGISMRRVLVSFQFTLSIILIACTFVVLKQFNYMRNGSLGYDKDQLLIVKAPVVNDTTVFRKYRFFKSEMRNVPSIGPATATSDIPGNTIRYRNAVRRASQGVDKNFTSYLMEIDEQFLPSYKIQLVAGRNFENADSSDMQMTTNNKVLVNEEVVKALGYPDAAAAVNQDIKFKLGQNELPCRVIGVVKNFHQRSMKEKYDPILFYYPTRTEWKYISVNVRRGDFARSLADIGNLYKKTFTGNPFEYFFLDEYFNKQYQADQRLGNVFGLFAVLAILVACMGLLGLSSFVIRLRTKEIGIRKVLGATIGGLLVLISKDFVKLVMLASLIAVPIVYFIAKAWLDNYAFHIGLGASIFLVPPLLLLGLTLLTISLQSMKAALSNPVKSLKSE</sequence>
<evidence type="ECO:0000256" key="2">
    <source>
        <dbReference type="ARBA" id="ARBA00022475"/>
    </source>
</evidence>
<organism evidence="9 10">
    <name type="scientific">Dyadobacter endophyticus</name>
    <dbReference type="NCBI Taxonomy" id="1749036"/>
    <lineage>
        <taxon>Bacteria</taxon>
        <taxon>Pseudomonadati</taxon>
        <taxon>Bacteroidota</taxon>
        <taxon>Cytophagia</taxon>
        <taxon>Cytophagales</taxon>
        <taxon>Spirosomataceae</taxon>
        <taxon>Dyadobacter</taxon>
    </lineage>
</organism>
<comment type="subcellular location">
    <subcellularLocation>
        <location evidence="1">Cell membrane</location>
        <topology evidence="1">Multi-pass membrane protein</topology>
    </subcellularLocation>
</comment>
<feature type="domain" description="MacB-like periplasmic core" evidence="8">
    <location>
        <begin position="20"/>
        <end position="245"/>
    </location>
</feature>
<evidence type="ECO:0000313" key="9">
    <source>
        <dbReference type="EMBL" id="GGH32050.1"/>
    </source>
</evidence>
<keyword evidence="3 6" id="KW-0812">Transmembrane</keyword>
<dbReference type="InterPro" id="IPR003838">
    <property type="entry name" value="ABC3_permease_C"/>
</dbReference>
<keyword evidence="4 6" id="KW-1133">Transmembrane helix</keyword>
<dbReference type="InterPro" id="IPR025857">
    <property type="entry name" value="MacB_PCD"/>
</dbReference>
<feature type="transmembrane region" description="Helical" evidence="6">
    <location>
        <begin position="343"/>
        <end position="365"/>
    </location>
</feature>
<evidence type="ECO:0000313" key="10">
    <source>
        <dbReference type="Proteomes" id="UP000600214"/>
    </source>
</evidence>
<feature type="transmembrane region" description="Helical" evidence="6">
    <location>
        <begin position="21"/>
        <end position="43"/>
    </location>
</feature>
<feature type="transmembrane region" description="Helical" evidence="6">
    <location>
        <begin position="293"/>
        <end position="314"/>
    </location>
</feature>
<evidence type="ECO:0000259" key="8">
    <source>
        <dbReference type="Pfam" id="PF12704"/>
    </source>
</evidence>
<feature type="transmembrane region" description="Helical" evidence="6">
    <location>
        <begin position="730"/>
        <end position="748"/>
    </location>
</feature>
<dbReference type="Proteomes" id="UP000600214">
    <property type="component" value="Unassembled WGS sequence"/>
</dbReference>
<proteinExistence type="predicted"/>
<accession>A0ABQ1YPK4</accession>
<evidence type="ECO:0000256" key="1">
    <source>
        <dbReference type="ARBA" id="ARBA00004651"/>
    </source>
</evidence>
<keyword evidence="5 6" id="KW-0472">Membrane</keyword>
<dbReference type="EMBL" id="BMIA01000001">
    <property type="protein sequence ID" value="GGH32050.1"/>
    <property type="molecule type" value="Genomic_DNA"/>
</dbReference>
<reference evidence="10" key="1">
    <citation type="journal article" date="2019" name="Int. J. Syst. Evol. Microbiol.">
        <title>The Global Catalogue of Microorganisms (GCM) 10K type strain sequencing project: providing services to taxonomists for standard genome sequencing and annotation.</title>
        <authorList>
            <consortium name="The Broad Institute Genomics Platform"/>
            <consortium name="The Broad Institute Genome Sequencing Center for Infectious Disease"/>
            <person name="Wu L."/>
            <person name="Ma J."/>
        </authorList>
    </citation>
    <scope>NUCLEOTIDE SEQUENCE [LARGE SCALE GENOMIC DNA]</scope>
    <source>
        <strain evidence="10">CGMCC 1.15288</strain>
    </source>
</reference>
<feature type="transmembrane region" description="Helical" evidence="6">
    <location>
        <begin position="392"/>
        <end position="419"/>
    </location>
</feature>
<keyword evidence="10" id="KW-1185">Reference proteome</keyword>
<feature type="domain" description="MacB-like periplasmic core" evidence="8">
    <location>
        <begin position="516"/>
        <end position="650"/>
    </location>
</feature>
<evidence type="ECO:0000256" key="4">
    <source>
        <dbReference type="ARBA" id="ARBA00022989"/>
    </source>
</evidence>
<dbReference type="PANTHER" id="PTHR30572:SF18">
    <property type="entry name" value="ABC-TYPE MACROLIDE FAMILY EXPORT SYSTEM PERMEASE COMPONENT 2"/>
    <property type="match status" value="1"/>
</dbReference>
<feature type="transmembrane region" description="Helical" evidence="6">
    <location>
        <begin position="781"/>
        <end position="805"/>
    </location>
</feature>
<feature type="domain" description="ABC3 transporter permease C-terminal" evidence="7">
    <location>
        <begin position="702"/>
        <end position="811"/>
    </location>
</feature>
<dbReference type="PANTHER" id="PTHR30572">
    <property type="entry name" value="MEMBRANE COMPONENT OF TRANSPORTER-RELATED"/>
    <property type="match status" value="1"/>
</dbReference>
<dbReference type="PROSITE" id="PS51257">
    <property type="entry name" value="PROKAR_LIPOPROTEIN"/>
    <property type="match status" value="1"/>
</dbReference>